<feature type="transmembrane region" description="Helical" evidence="5">
    <location>
        <begin position="413"/>
        <end position="434"/>
    </location>
</feature>
<feature type="transmembrane region" description="Helical" evidence="5">
    <location>
        <begin position="329"/>
        <end position="348"/>
    </location>
</feature>
<comment type="subcellular location">
    <subcellularLocation>
        <location evidence="1">Membrane</location>
        <topology evidence="1">Multi-pass membrane protein</topology>
    </subcellularLocation>
</comment>
<dbReference type="Proteomes" id="UP000271031">
    <property type="component" value="Unassembled WGS sequence"/>
</dbReference>
<feature type="domain" description="Amino acid permease/ SLC12A" evidence="6">
    <location>
        <begin position="16"/>
        <end position="379"/>
    </location>
</feature>
<feature type="transmembrane region" description="Helical" evidence="5">
    <location>
        <begin position="152"/>
        <end position="171"/>
    </location>
</feature>
<feature type="transmembrane region" description="Helical" evidence="5">
    <location>
        <begin position="87"/>
        <end position="118"/>
    </location>
</feature>
<dbReference type="OrthoDB" id="9762947at2"/>
<evidence type="ECO:0000256" key="1">
    <source>
        <dbReference type="ARBA" id="ARBA00004141"/>
    </source>
</evidence>
<evidence type="ECO:0000256" key="5">
    <source>
        <dbReference type="SAM" id="Phobius"/>
    </source>
</evidence>
<keyword evidence="3 5" id="KW-1133">Transmembrane helix</keyword>
<evidence type="ECO:0000256" key="2">
    <source>
        <dbReference type="ARBA" id="ARBA00022692"/>
    </source>
</evidence>
<feature type="transmembrane region" description="Helical" evidence="5">
    <location>
        <begin position="354"/>
        <end position="375"/>
    </location>
</feature>
<proteinExistence type="predicted"/>
<dbReference type="InterPro" id="IPR004841">
    <property type="entry name" value="AA-permease/SLC12A_dom"/>
</dbReference>
<feature type="transmembrane region" description="Helical" evidence="5">
    <location>
        <begin position="191"/>
        <end position="210"/>
    </location>
</feature>
<feature type="transmembrane region" description="Helical" evidence="5">
    <location>
        <begin position="280"/>
        <end position="308"/>
    </location>
</feature>
<dbReference type="PANTHER" id="PTHR42770">
    <property type="entry name" value="AMINO ACID TRANSPORTER-RELATED"/>
    <property type="match status" value="1"/>
</dbReference>
<name>A0A3M8CX61_9BACL</name>
<dbReference type="GO" id="GO:0055085">
    <property type="term" value="P:transmembrane transport"/>
    <property type="evidence" value="ECO:0007669"/>
    <property type="project" value="InterPro"/>
</dbReference>
<evidence type="ECO:0000313" key="7">
    <source>
        <dbReference type="EMBL" id="RNB80218.1"/>
    </source>
</evidence>
<dbReference type="GO" id="GO:0016020">
    <property type="term" value="C:membrane"/>
    <property type="evidence" value="ECO:0007669"/>
    <property type="project" value="UniProtKB-SubCell"/>
</dbReference>
<dbReference type="EMBL" id="RHHQ01000025">
    <property type="protein sequence ID" value="RNB80218.1"/>
    <property type="molecule type" value="Genomic_DNA"/>
</dbReference>
<dbReference type="AlphaFoldDB" id="A0A3M8CX61"/>
<accession>A0A3M8CX61</accession>
<evidence type="ECO:0000256" key="3">
    <source>
        <dbReference type="ARBA" id="ARBA00022989"/>
    </source>
</evidence>
<dbReference type="Gene3D" id="1.20.1740.10">
    <property type="entry name" value="Amino acid/polyamine transporter I"/>
    <property type="match status" value="1"/>
</dbReference>
<keyword evidence="8" id="KW-1185">Reference proteome</keyword>
<feature type="transmembrane region" description="Helical" evidence="5">
    <location>
        <begin position="48"/>
        <end position="66"/>
    </location>
</feature>
<dbReference type="Pfam" id="PF00324">
    <property type="entry name" value="AA_permease"/>
    <property type="match status" value="1"/>
</dbReference>
<feature type="transmembrane region" description="Helical" evidence="5">
    <location>
        <begin position="12"/>
        <end position="36"/>
    </location>
</feature>
<feature type="transmembrane region" description="Helical" evidence="5">
    <location>
        <begin position="124"/>
        <end position="140"/>
    </location>
</feature>
<comment type="caution">
    <text evidence="7">The sequence shown here is derived from an EMBL/GenBank/DDBJ whole genome shotgun (WGS) entry which is preliminary data.</text>
</comment>
<gene>
    <name evidence="7" type="ORF">EDM56_27835</name>
</gene>
<dbReference type="PANTHER" id="PTHR42770:SF8">
    <property type="entry name" value="PUTRESCINE IMPORTER PUUP"/>
    <property type="match status" value="1"/>
</dbReference>
<feature type="transmembrane region" description="Helical" evidence="5">
    <location>
        <begin position="387"/>
        <end position="407"/>
    </location>
</feature>
<sequence>MKESLGLKRSLGLWQIVMLGMGWMTPMIVFDTFGIASGLSDGLVPLSYIVALVAMLFTAISYGKMVQVFPSAGSSYTYTQKTMGSHLAFLVGWSSLLDYLLIPMISALLIQIYCTAIFPDVPHWVWIVGYVVIATAINIWSVNVTANVNTILVVYQIVVIVCFIFLAVRELDHGMGSGTLLTIQPFYHSDFHLSGVTAAATVLCFSFLGFDAVTNYTEEALHPSKDIPRAIFITAFAGGVVFIAGSYFTQALFPDLSQFKDPGATAPEISLYVGGKLFQLFFLSASFAGSFASGLASHASVSRLLYVMGRDNVLPIKLFGHLHPRWRTPVFNVVFVGVVCLTAMFFTLETASAFVNFGALIAFTFVNLSVIAHYTIKLKRYKTPRDFLFHVILPVIGATFVAVLWFHLEFDSFMLGICWVIVGIIYLAFCTKLFKRKPGSSELYEEIEAHS</sequence>
<keyword evidence="4 5" id="KW-0472">Membrane</keyword>
<evidence type="ECO:0000256" key="4">
    <source>
        <dbReference type="ARBA" id="ARBA00023136"/>
    </source>
</evidence>
<dbReference type="PIRSF" id="PIRSF006060">
    <property type="entry name" value="AA_transporter"/>
    <property type="match status" value="1"/>
</dbReference>
<evidence type="ECO:0000313" key="8">
    <source>
        <dbReference type="Proteomes" id="UP000271031"/>
    </source>
</evidence>
<dbReference type="RefSeq" id="WP_122921202.1">
    <property type="nucleotide sequence ID" value="NZ_RHHQ01000025.1"/>
</dbReference>
<evidence type="ECO:0000259" key="6">
    <source>
        <dbReference type="Pfam" id="PF00324"/>
    </source>
</evidence>
<organism evidence="7 8">
    <name type="scientific">Brevibacillus fluminis</name>
    <dbReference type="NCBI Taxonomy" id="511487"/>
    <lineage>
        <taxon>Bacteria</taxon>
        <taxon>Bacillati</taxon>
        <taxon>Bacillota</taxon>
        <taxon>Bacilli</taxon>
        <taxon>Bacillales</taxon>
        <taxon>Paenibacillaceae</taxon>
        <taxon>Brevibacillus</taxon>
    </lineage>
</organism>
<keyword evidence="2 5" id="KW-0812">Transmembrane</keyword>
<dbReference type="InterPro" id="IPR050367">
    <property type="entry name" value="APC_superfamily"/>
</dbReference>
<protein>
    <submittedName>
        <fullName evidence="7">APC family permease</fullName>
    </submittedName>
</protein>
<reference evidence="7 8" key="1">
    <citation type="submission" date="2018-10" db="EMBL/GenBank/DDBJ databases">
        <title>Phylogenomics of Brevibacillus.</title>
        <authorList>
            <person name="Dunlap C."/>
        </authorList>
    </citation>
    <scope>NUCLEOTIDE SEQUENCE [LARGE SCALE GENOMIC DNA]</scope>
    <source>
        <strain evidence="7 8">JCM 15716</strain>
    </source>
</reference>
<feature type="transmembrane region" description="Helical" evidence="5">
    <location>
        <begin position="230"/>
        <end position="253"/>
    </location>
</feature>